<proteinExistence type="predicted"/>
<protein>
    <submittedName>
        <fullName evidence="2">(spotted green pufferfish) hypothetical protein</fullName>
    </submittedName>
</protein>
<dbReference type="KEGG" id="tng:GSTEN00038421G001"/>
<name>Q4RC41_TETNG</name>
<evidence type="ECO:0000256" key="1">
    <source>
        <dbReference type="SAM" id="SignalP"/>
    </source>
</evidence>
<comment type="caution">
    <text evidence="2">The sequence shown here is derived from an EMBL/GenBank/DDBJ whole genome shotgun (WGS) entry which is preliminary data.</text>
</comment>
<feature type="signal peptide" evidence="1">
    <location>
        <begin position="1"/>
        <end position="29"/>
    </location>
</feature>
<reference evidence="2" key="2">
    <citation type="submission" date="2004-02" db="EMBL/GenBank/DDBJ databases">
        <authorList>
            <consortium name="Genoscope"/>
            <consortium name="Whitehead Institute Centre for Genome Research"/>
        </authorList>
    </citation>
    <scope>NUCLEOTIDE SEQUENCE</scope>
</reference>
<gene>
    <name evidence="2" type="ORF">GSTENG00038421001</name>
</gene>
<dbReference type="SUPFAM" id="SSF47266">
    <property type="entry name" value="4-helical cytokines"/>
    <property type="match status" value="1"/>
</dbReference>
<reference evidence="2" key="1">
    <citation type="journal article" date="2004" name="Nature">
        <title>Genome duplication in the teleost fish Tetraodon nigroviridis reveals the early vertebrate proto-karyotype.</title>
        <authorList>
            <person name="Jaillon O."/>
            <person name="Aury J.-M."/>
            <person name="Brunet F."/>
            <person name="Petit J.-L."/>
            <person name="Stange-Thomann N."/>
            <person name="Mauceli E."/>
            <person name="Bouneau L."/>
            <person name="Fischer C."/>
            <person name="Ozouf-Costaz C."/>
            <person name="Bernot A."/>
            <person name="Nicaud S."/>
            <person name="Jaffe D."/>
            <person name="Fisher S."/>
            <person name="Lutfalla G."/>
            <person name="Dossat C."/>
            <person name="Segurens B."/>
            <person name="Dasilva C."/>
            <person name="Salanoubat M."/>
            <person name="Levy M."/>
            <person name="Boudet N."/>
            <person name="Castellano S."/>
            <person name="Anthouard V."/>
            <person name="Jubin C."/>
            <person name="Castelli V."/>
            <person name="Katinka M."/>
            <person name="Vacherie B."/>
            <person name="Biemont C."/>
            <person name="Skalli Z."/>
            <person name="Cattolico L."/>
            <person name="Poulain J."/>
            <person name="De Berardinis V."/>
            <person name="Cruaud C."/>
            <person name="Duprat S."/>
            <person name="Brottier P."/>
            <person name="Coutanceau J.-P."/>
            <person name="Gouzy J."/>
            <person name="Parra G."/>
            <person name="Lardier G."/>
            <person name="Chapple C."/>
            <person name="McKernan K.J."/>
            <person name="McEwan P."/>
            <person name="Bosak S."/>
            <person name="Kellis M."/>
            <person name="Volff J.-N."/>
            <person name="Guigo R."/>
            <person name="Zody M.C."/>
            <person name="Mesirov J."/>
            <person name="Lindblad-Toh K."/>
            <person name="Birren B."/>
            <person name="Nusbaum C."/>
            <person name="Kahn D."/>
            <person name="Robinson-Rechavi M."/>
            <person name="Laudet V."/>
            <person name="Schachter V."/>
            <person name="Quetier F."/>
            <person name="Saurin W."/>
            <person name="Scarpelli C."/>
            <person name="Wincker P."/>
            <person name="Lander E.S."/>
            <person name="Weissenbach J."/>
            <person name="Roest Crollius H."/>
        </authorList>
    </citation>
    <scope>NUCLEOTIDE SEQUENCE [LARGE SCALE GENOMIC DNA]</scope>
</reference>
<sequence>MPGNIKSVFVVWLLLVYLLFCSRLPSVKAASICTSTNAGCHVLSLANLFDRVIQHSTRMHSITNDLHSEFVSCI</sequence>
<evidence type="ECO:0000313" key="2">
    <source>
        <dbReference type="EMBL" id="CAG14042.1"/>
    </source>
</evidence>
<dbReference type="EMBL" id="CAAE01019935">
    <property type="protein sequence ID" value="CAG14042.1"/>
    <property type="molecule type" value="Genomic_DNA"/>
</dbReference>
<dbReference type="HOGENOM" id="CLU_2764622_0_0_1"/>
<keyword evidence="1" id="KW-0732">Signal</keyword>
<feature type="chain" id="PRO_5004242650" evidence="1">
    <location>
        <begin position="30"/>
        <end position="74"/>
    </location>
</feature>
<accession>Q4RC41</accession>
<dbReference type="AlphaFoldDB" id="Q4RC41"/>
<dbReference type="InterPro" id="IPR009079">
    <property type="entry name" value="4_helix_cytokine-like_core"/>
</dbReference>
<dbReference type="Gene3D" id="1.20.1250.10">
    <property type="match status" value="1"/>
</dbReference>
<organism evidence="2">
    <name type="scientific">Tetraodon nigroviridis</name>
    <name type="common">Spotted green pufferfish</name>
    <name type="synonym">Chelonodon nigroviridis</name>
    <dbReference type="NCBI Taxonomy" id="99883"/>
    <lineage>
        <taxon>Eukaryota</taxon>
        <taxon>Metazoa</taxon>
        <taxon>Chordata</taxon>
        <taxon>Craniata</taxon>
        <taxon>Vertebrata</taxon>
        <taxon>Euteleostomi</taxon>
        <taxon>Actinopterygii</taxon>
        <taxon>Neopterygii</taxon>
        <taxon>Teleostei</taxon>
        <taxon>Neoteleostei</taxon>
        <taxon>Acanthomorphata</taxon>
        <taxon>Eupercaria</taxon>
        <taxon>Tetraodontiformes</taxon>
        <taxon>Tetradontoidea</taxon>
        <taxon>Tetraodontidae</taxon>
        <taxon>Tetraodon</taxon>
    </lineage>
</organism>
<dbReference type="OrthoDB" id="9946219at2759"/>